<comment type="cofactor">
    <cofactor evidence="5">
        <name>Mg(2+)</name>
        <dbReference type="ChEBI" id="CHEBI:18420"/>
    </cofactor>
</comment>
<organism evidence="6 7">
    <name type="scientific">Adlercreutzia mucosicola</name>
    <dbReference type="NCBI Taxonomy" id="580026"/>
    <lineage>
        <taxon>Bacteria</taxon>
        <taxon>Bacillati</taxon>
        <taxon>Actinomycetota</taxon>
        <taxon>Coriobacteriia</taxon>
        <taxon>Eggerthellales</taxon>
        <taxon>Eggerthellaceae</taxon>
        <taxon>Adlercreutzia</taxon>
    </lineage>
</organism>
<dbReference type="InterPro" id="IPR002698">
    <property type="entry name" value="FTHF_cligase"/>
</dbReference>
<dbReference type="Pfam" id="PF01812">
    <property type="entry name" value="5-FTHF_cyc-lig"/>
    <property type="match status" value="1"/>
</dbReference>
<dbReference type="InterPro" id="IPR024185">
    <property type="entry name" value="FTHF_cligase-like_sf"/>
</dbReference>
<evidence type="ECO:0000313" key="6">
    <source>
        <dbReference type="EMBL" id="MVX60392.1"/>
    </source>
</evidence>
<comment type="catalytic activity">
    <reaction evidence="5">
        <text>(6S)-5-formyl-5,6,7,8-tetrahydrofolate + ATP = (6R)-5,10-methenyltetrahydrofolate + ADP + phosphate</text>
        <dbReference type="Rhea" id="RHEA:10488"/>
        <dbReference type="ChEBI" id="CHEBI:30616"/>
        <dbReference type="ChEBI" id="CHEBI:43474"/>
        <dbReference type="ChEBI" id="CHEBI:57455"/>
        <dbReference type="ChEBI" id="CHEBI:57457"/>
        <dbReference type="ChEBI" id="CHEBI:456216"/>
        <dbReference type="EC" id="6.3.3.2"/>
    </reaction>
</comment>
<feature type="binding site" evidence="4">
    <location>
        <position position="60"/>
    </location>
    <ligand>
        <name>substrate</name>
    </ligand>
</feature>
<dbReference type="GO" id="GO:0005524">
    <property type="term" value="F:ATP binding"/>
    <property type="evidence" value="ECO:0007669"/>
    <property type="project" value="UniProtKB-KW"/>
</dbReference>
<keyword evidence="5" id="KW-0479">Metal-binding</keyword>
<dbReference type="AlphaFoldDB" id="A0A6N8JL62"/>
<comment type="similarity">
    <text evidence="1 5">Belongs to the 5-formyltetrahydrofolate cyclo-ligase family.</text>
</comment>
<keyword evidence="2 4" id="KW-0547">Nucleotide-binding</keyword>
<dbReference type="GO" id="GO:0030272">
    <property type="term" value="F:5-formyltetrahydrofolate cyclo-ligase activity"/>
    <property type="evidence" value="ECO:0007669"/>
    <property type="project" value="UniProtKB-EC"/>
</dbReference>
<evidence type="ECO:0000256" key="1">
    <source>
        <dbReference type="ARBA" id="ARBA00010638"/>
    </source>
</evidence>
<keyword evidence="6" id="KW-0436">Ligase</keyword>
<reference evidence="6 7" key="1">
    <citation type="submission" date="2019-12" db="EMBL/GenBank/DDBJ databases">
        <title>Microbes associate with the intestines of laboratory mice.</title>
        <authorList>
            <person name="Navarre W."/>
            <person name="Wong E."/>
        </authorList>
    </citation>
    <scope>NUCLEOTIDE SEQUENCE [LARGE SCALE GENOMIC DNA]</scope>
    <source>
        <strain evidence="6 7">NM66_B29</strain>
    </source>
</reference>
<feature type="binding site" evidence="4">
    <location>
        <begin position="141"/>
        <end position="149"/>
    </location>
    <ligand>
        <name>ATP</name>
        <dbReference type="ChEBI" id="CHEBI:30616"/>
    </ligand>
</feature>
<dbReference type="PANTHER" id="PTHR23407:SF1">
    <property type="entry name" value="5-FORMYLTETRAHYDROFOLATE CYCLO-LIGASE"/>
    <property type="match status" value="1"/>
</dbReference>
<protein>
    <recommendedName>
        <fullName evidence="5">5-formyltetrahydrofolate cyclo-ligase</fullName>
        <ecNumber evidence="5">6.3.3.2</ecNumber>
    </recommendedName>
</protein>
<evidence type="ECO:0000313" key="7">
    <source>
        <dbReference type="Proteomes" id="UP000463388"/>
    </source>
</evidence>
<evidence type="ECO:0000256" key="2">
    <source>
        <dbReference type="ARBA" id="ARBA00022741"/>
    </source>
</evidence>
<gene>
    <name evidence="6" type="ORF">GKZ27_02805</name>
</gene>
<dbReference type="PIRSF" id="PIRSF006806">
    <property type="entry name" value="FTHF_cligase"/>
    <property type="match status" value="1"/>
</dbReference>
<dbReference type="GO" id="GO:0035999">
    <property type="term" value="P:tetrahydrofolate interconversion"/>
    <property type="evidence" value="ECO:0007669"/>
    <property type="project" value="TreeGrafter"/>
</dbReference>
<keyword evidence="7" id="KW-1185">Reference proteome</keyword>
<keyword evidence="5" id="KW-0460">Magnesium</keyword>
<evidence type="ECO:0000256" key="5">
    <source>
        <dbReference type="RuleBase" id="RU361279"/>
    </source>
</evidence>
<feature type="binding site" evidence="4">
    <location>
        <begin position="9"/>
        <end position="13"/>
    </location>
    <ligand>
        <name>ATP</name>
        <dbReference type="ChEBI" id="CHEBI:30616"/>
    </ligand>
</feature>
<dbReference type="EMBL" id="WSRR01000004">
    <property type="protein sequence ID" value="MVX60392.1"/>
    <property type="molecule type" value="Genomic_DNA"/>
</dbReference>
<dbReference type="Proteomes" id="UP000463388">
    <property type="component" value="Unassembled WGS sequence"/>
</dbReference>
<proteinExistence type="inferred from homology"/>
<comment type="caution">
    <text evidence="6">The sequence shown here is derived from an EMBL/GenBank/DDBJ whole genome shotgun (WGS) entry which is preliminary data.</text>
</comment>
<evidence type="ECO:0000256" key="4">
    <source>
        <dbReference type="PIRSR" id="PIRSR006806-1"/>
    </source>
</evidence>
<dbReference type="SUPFAM" id="SSF100950">
    <property type="entry name" value="NagB/RpiA/CoA transferase-like"/>
    <property type="match status" value="1"/>
</dbReference>
<accession>A0A6N8JL62</accession>
<name>A0A6N8JL62_9ACTN</name>
<dbReference type="EC" id="6.3.3.2" evidence="5"/>
<dbReference type="InterPro" id="IPR037171">
    <property type="entry name" value="NagB/RpiA_transferase-like"/>
</dbReference>
<dbReference type="GO" id="GO:0009396">
    <property type="term" value="P:folic acid-containing compound biosynthetic process"/>
    <property type="evidence" value="ECO:0007669"/>
    <property type="project" value="TreeGrafter"/>
</dbReference>
<dbReference type="GO" id="GO:0046872">
    <property type="term" value="F:metal ion binding"/>
    <property type="evidence" value="ECO:0007669"/>
    <property type="project" value="UniProtKB-KW"/>
</dbReference>
<dbReference type="NCBIfam" id="TIGR02727">
    <property type="entry name" value="MTHFS_bact"/>
    <property type="match status" value="1"/>
</dbReference>
<dbReference type="Gene3D" id="3.40.50.10420">
    <property type="entry name" value="NagB/RpiA/CoA transferase-like"/>
    <property type="match status" value="1"/>
</dbReference>
<sequence length="199" mass="21367">MDLNGTYEKRLLRAAARAYRDQLDAAYRTDADRAIASRIVASAAFAEAPAVMAYYAVGTEVDTRAIISTALEAGKTVALPRCRRGGLMDWHRIAALTDVAPGYGGIPEPADDPSTLIDAAALPPTVLALVPGLLFDDAGFRLGYGGGFYDRFLAAFPGHAIGLIRARQRIESLADRRALEPFDRPVSYVVTEEDGLTIP</sequence>
<keyword evidence="3 4" id="KW-0067">ATP-binding</keyword>
<evidence type="ECO:0000256" key="3">
    <source>
        <dbReference type="ARBA" id="ARBA00022840"/>
    </source>
</evidence>
<dbReference type="PANTHER" id="PTHR23407">
    <property type="entry name" value="ATPASE INHIBITOR/5-FORMYLTETRAHYDROFOLATE CYCLO-LIGASE"/>
    <property type="match status" value="1"/>
</dbReference>